<evidence type="ECO:0000313" key="2">
    <source>
        <dbReference type="Proteomes" id="UP000250235"/>
    </source>
</evidence>
<protein>
    <submittedName>
        <fullName evidence="1">Uncharacterized protein</fullName>
    </submittedName>
</protein>
<proteinExistence type="predicted"/>
<accession>A0A2Z7C6F8</accession>
<reference evidence="1 2" key="1">
    <citation type="journal article" date="2015" name="Proc. Natl. Acad. Sci. U.S.A.">
        <title>The resurrection genome of Boea hygrometrica: A blueprint for survival of dehydration.</title>
        <authorList>
            <person name="Xiao L."/>
            <person name="Yang G."/>
            <person name="Zhang L."/>
            <person name="Yang X."/>
            <person name="Zhao S."/>
            <person name="Ji Z."/>
            <person name="Zhou Q."/>
            <person name="Hu M."/>
            <person name="Wang Y."/>
            <person name="Chen M."/>
            <person name="Xu Y."/>
            <person name="Jin H."/>
            <person name="Xiao X."/>
            <person name="Hu G."/>
            <person name="Bao F."/>
            <person name="Hu Y."/>
            <person name="Wan P."/>
            <person name="Li L."/>
            <person name="Deng X."/>
            <person name="Kuang T."/>
            <person name="Xiang C."/>
            <person name="Zhu J.K."/>
            <person name="Oliver M.J."/>
            <person name="He Y."/>
        </authorList>
    </citation>
    <scope>NUCLEOTIDE SEQUENCE [LARGE SCALE GENOMIC DNA]</scope>
    <source>
        <strain evidence="2">cv. XS01</strain>
    </source>
</reference>
<dbReference type="AlphaFoldDB" id="A0A2Z7C6F8"/>
<sequence length="273" mass="30538">MKQFSSELSHSDQLVPDLIHAKHDRKVTNSLHHNCSLPSDFTQADLTQQHSTTSLIPLRSSECCATPRAESSLHPTIQTGISSALAIQIRLHALTSTEHSAQLTVSRTVRAMLSQLTPLSSADTDQIRSHTFTTVHSPQIVHTDQLRSPTLFSASSTNWEYIEVQSKKKIESTQAIETNNAEQSFKLKNYLCKLGINSNRERRIKLEITVLVQSGPKLKLLSSKYQTDRERKTARSRKLDLGCLFNSDSKPELFTATCRSALRQVNSVSCCFC</sequence>
<organism evidence="1 2">
    <name type="scientific">Dorcoceras hygrometricum</name>
    <dbReference type="NCBI Taxonomy" id="472368"/>
    <lineage>
        <taxon>Eukaryota</taxon>
        <taxon>Viridiplantae</taxon>
        <taxon>Streptophyta</taxon>
        <taxon>Embryophyta</taxon>
        <taxon>Tracheophyta</taxon>
        <taxon>Spermatophyta</taxon>
        <taxon>Magnoliopsida</taxon>
        <taxon>eudicotyledons</taxon>
        <taxon>Gunneridae</taxon>
        <taxon>Pentapetalae</taxon>
        <taxon>asterids</taxon>
        <taxon>lamiids</taxon>
        <taxon>Lamiales</taxon>
        <taxon>Gesneriaceae</taxon>
        <taxon>Didymocarpoideae</taxon>
        <taxon>Trichosporeae</taxon>
        <taxon>Loxocarpinae</taxon>
        <taxon>Dorcoceras</taxon>
    </lineage>
</organism>
<gene>
    <name evidence="1" type="ORF">F511_38683</name>
</gene>
<dbReference type="EMBL" id="KQ999027">
    <property type="protein sequence ID" value="KZV42486.1"/>
    <property type="molecule type" value="Genomic_DNA"/>
</dbReference>
<evidence type="ECO:0000313" key="1">
    <source>
        <dbReference type="EMBL" id="KZV42486.1"/>
    </source>
</evidence>
<name>A0A2Z7C6F8_9LAMI</name>
<dbReference type="Proteomes" id="UP000250235">
    <property type="component" value="Unassembled WGS sequence"/>
</dbReference>
<keyword evidence="2" id="KW-1185">Reference proteome</keyword>